<proteinExistence type="predicted"/>
<comment type="caution">
    <text evidence="1">The sequence shown here is derived from an EMBL/GenBank/DDBJ whole genome shotgun (WGS) entry which is preliminary data.</text>
</comment>
<dbReference type="RefSeq" id="WP_269127455.1">
    <property type="nucleotide sequence ID" value="NZ_JAPUBN010000021.1"/>
</dbReference>
<accession>A0ABT4JY87</accession>
<evidence type="ECO:0008006" key="3">
    <source>
        <dbReference type="Google" id="ProtNLM"/>
    </source>
</evidence>
<evidence type="ECO:0000313" key="2">
    <source>
        <dbReference type="Proteomes" id="UP001149719"/>
    </source>
</evidence>
<protein>
    <recommendedName>
        <fullName evidence="3">Pilus formation protein N-terminal domain-containing protein</fullName>
    </recommendedName>
</protein>
<organism evidence="1 2">
    <name type="scientific">Marinomonas phaeophyticola</name>
    <dbReference type="NCBI Taxonomy" id="3004091"/>
    <lineage>
        <taxon>Bacteria</taxon>
        <taxon>Pseudomonadati</taxon>
        <taxon>Pseudomonadota</taxon>
        <taxon>Gammaproteobacteria</taxon>
        <taxon>Oceanospirillales</taxon>
        <taxon>Oceanospirillaceae</taxon>
        <taxon>Marinomonas</taxon>
    </lineage>
</organism>
<dbReference type="Proteomes" id="UP001149719">
    <property type="component" value="Unassembled WGS sequence"/>
</dbReference>
<name>A0ABT4JY87_9GAMM</name>
<evidence type="ECO:0000313" key="1">
    <source>
        <dbReference type="EMBL" id="MCZ2723353.1"/>
    </source>
</evidence>
<reference evidence="1" key="1">
    <citation type="submission" date="2022-12" db="EMBL/GenBank/DDBJ databases">
        <title>Marinomonas 15G1-11 sp. nov, isolated from marine algae.</title>
        <authorList>
            <person name="Butt M."/>
            <person name="Choi D.G."/>
            <person name="Kim J.M."/>
            <person name="Lee J.K."/>
            <person name="Baek J.H."/>
            <person name="Jeon C.O."/>
        </authorList>
    </citation>
    <scope>NUCLEOTIDE SEQUENCE</scope>
    <source>
        <strain evidence="1">15G1-11</strain>
    </source>
</reference>
<keyword evidence="2" id="KW-1185">Reference proteome</keyword>
<sequence length="183" mass="20119">MLSLLLGALSVSHAFSQEIQIREVDVIYGNQVIRGKHQIVFSSPPEVGIVPAEKTQVVNLGPNVIIGSQEDSRSYLEVSKIAAREQEIYNEVNRRTEEAPFTVLFTGNIPAEIQAKRLQLMPEVGVFGDQLNKLEKDQAASQVTESQDEVYIPENIPGVQVFGTDEAAEDKTDEALLEKLIGG</sequence>
<gene>
    <name evidence="1" type="ORF">O1D97_17500</name>
</gene>
<dbReference type="EMBL" id="JAPUBN010000021">
    <property type="protein sequence ID" value="MCZ2723353.1"/>
    <property type="molecule type" value="Genomic_DNA"/>
</dbReference>